<dbReference type="RefSeq" id="WP_216879258.1">
    <property type="nucleotide sequence ID" value="NZ_JAERQM010000015.1"/>
</dbReference>
<protein>
    <submittedName>
        <fullName evidence="1">ParA family protein</fullName>
    </submittedName>
</protein>
<reference evidence="1 2" key="1">
    <citation type="submission" date="2021-01" db="EMBL/GenBank/DDBJ databases">
        <title>Roseomonas sp. nov, a bacterium isolated from an oil production mixture in Yumen Oilfield.</title>
        <authorList>
            <person name="Wu D."/>
        </authorList>
    </citation>
    <scope>NUCLEOTIDE SEQUENCE [LARGE SCALE GENOMIC DNA]</scope>
    <source>
        <strain evidence="1 2">ROY-5-3</strain>
    </source>
</reference>
<gene>
    <name evidence="1" type="ORF">JJQ90_26385</name>
</gene>
<dbReference type="EMBL" id="JAERQM010000015">
    <property type="protein sequence ID" value="MBU8547273.1"/>
    <property type="molecule type" value="Genomic_DNA"/>
</dbReference>
<proteinExistence type="predicted"/>
<keyword evidence="2" id="KW-1185">Reference proteome</keyword>
<dbReference type="InterPro" id="IPR050678">
    <property type="entry name" value="DNA_Partitioning_ATPase"/>
</dbReference>
<evidence type="ECO:0000313" key="1">
    <source>
        <dbReference type="EMBL" id="MBU8547273.1"/>
    </source>
</evidence>
<name>A0ABS6HH30_9PROT</name>
<dbReference type="Pfam" id="PF07015">
    <property type="entry name" value="VirC1"/>
    <property type="match status" value="1"/>
</dbReference>
<dbReference type="PIRSF" id="PIRSF009320">
    <property type="entry name" value="Nuc_binding_HP_1000"/>
    <property type="match status" value="1"/>
</dbReference>
<dbReference type="Proteomes" id="UP000689967">
    <property type="component" value="Unassembled WGS sequence"/>
</dbReference>
<evidence type="ECO:0000313" key="2">
    <source>
        <dbReference type="Proteomes" id="UP000689967"/>
    </source>
</evidence>
<organism evidence="1 2">
    <name type="scientific">Falsiroseomonas oleicola</name>
    <dbReference type="NCBI Taxonomy" id="2801474"/>
    <lineage>
        <taxon>Bacteria</taxon>
        <taxon>Pseudomonadati</taxon>
        <taxon>Pseudomonadota</taxon>
        <taxon>Alphaproteobacteria</taxon>
        <taxon>Acetobacterales</taxon>
        <taxon>Roseomonadaceae</taxon>
        <taxon>Falsiroseomonas</taxon>
    </lineage>
</organism>
<dbReference type="CDD" id="cd02042">
    <property type="entry name" value="ParAB_family"/>
    <property type="match status" value="1"/>
</dbReference>
<dbReference type="InterPro" id="IPR009744">
    <property type="entry name" value="VirC1"/>
</dbReference>
<dbReference type="PANTHER" id="PTHR13696:SF96">
    <property type="entry name" value="COBQ_COBB_MIND_PARA NUCLEOTIDE BINDING DOMAIN-CONTAINING PROTEIN"/>
    <property type="match status" value="1"/>
</dbReference>
<dbReference type="PANTHER" id="PTHR13696">
    <property type="entry name" value="P-LOOP CONTAINING NUCLEOSIDE TRIPHOSPHATE HYDROLASE"/>
    <property type="match status" value="1"/>
</dbReference>
<sequence>MPIIVFASPKGGAGKSTSAVVLASELALRGAEVVIIDADPNRPVSSWAGRPGCPPTLTVLSDVAESSIIDEIEAAAARVPFVIVDLEGTASMTVAYAISRADLVIVPTQGSQLDAAEAVKAIRLIRQQERAFGRRIPYAVLLTRTSSAIRPRTLQHIRDEMARNEVPVLDTQMHEREAFRAIFSFGGALQGLGASQVSGVESAIRNAQAMTAEVVSLLKRTSEKMEALT</sequence>
<accession>A0ABS6HH30</accession>
<comment type="caution">
    <text evidence="1">The sequence shown here is derived from an EMBL/GenBank/DDBJ whole genome shotgun (WGS) entry which is preliminary data.</text>
</comment>